<proteinExistence type="inferred from homology"/>
<reference evidence="8 9" key="1">
    <citation type="submission" date="2020-01" db="EMBL/GenBank/DDBJ databases">
        <title>Aspergillus terreus IFO 6365 whole genome shotgun sequence.</title>
        <authorList>
            <person name="Kanamasa S."/>
            <person name="Takahashi H."/>
        </authorList>
    </citation>
    <scope>NUCLEOTIDE SEQUENCE [LARGE SCALE GENOMIC DNA]</scope>
    <source>
        <strain evidence="8 9">IFO 6365</strain>
    </source>
</reference>
<gene>
    <name evidence="8" type="ORF">ATEIFO6365_0007039100</name>
</gene>
<evidence type="ECO:0000256" key="5">
    <source>
        <dbReference type="ARBA" id="ARBA00023054"/>
    </source>
</evidence>
<dbReference type="InterPro" id="IPR020993">
    <property type="entry name" value="Centromere_CenpK"/>
</dbReference>
<keyword evidence="6" id="KW-0539">Nucleus</keyword>
<name>A0A5M3Z8I1_ASPTE</name>
<keyword evidence="9" id="KW-1185">Reference proteome</keyword>
<comment type="subcellular location">
    <subcellularLocation>
        <location evidence="2">Chromosome</location>
        <location evidence="2">Centromere</location>
    </subcellularLocation>
    <subcellularLocation>
        <location evidence="1">Nucleus</location>
    </subcellularLocation>
</comment>
<evidence type="ECO:0000256" key="6">
    <source>
        <dbReference type="ARBA" id="ARBA00023242"/>
    </source>
</evidence>
<dbReference type="GO" id="GO:0051382">
    <property type="term" value="P:kinetochore assembly"/>
    <property type="evidence" value="ECO:0007669"/>
    <property type="project" value="InterPro"/>
</dbReference>
<dbReference type="PANTHER" id="PTHR14401">
    <property type="entry name" value="CENTROMERE PROTEIN K"/>
    <property type="match status" value="1"/>
</dbReference>
<dbReference type="PANTHER" id="PTHR14401:SF6">
    <property type="entry name" value="CENTROMERE PROTEIN K"/>
    <property type="match status" value="1"/>
</dbReference>
<evidence type="ECO:0000313" key="9">
    <source>
        <dbReference type="Proteomes" id="UP000452235"/>
    </source>
</evidence>
<comment type="caution">
    <text evidence="8">The sequence shown here is derived from an EMBL/GenBank/DDBJ whole genome shotgun (WGS) entry which is preliminary data.</text>
</comment>
<evidence type="ECO:0000256" key="1">
    <source>
        <dbReference type="ARBA" id="ARBA00004123"/>
    </source>
</evidence>
<evidence type="ECO:0000256" key="7">
    <source>
        <dbReference type="ARBA" id="ARBA00023328"/>
    </source>
</evidence>
<keyword evidence="5" id="KW-0175">Coiled coil</keyword>
<accession>A0A5M3Z8I1</accession>
<dbReference type="VEuPathDB" id="FungiDB:ATEG_06008"/>
<evidence type="ECO:0000256" key="2">
    <source>
        <dbReference type="ARBA" id="ARBA00004584"/>
    </source>
</evidence>
<dbReference type="GO" id="GO:0000775">
    <property type="term" value="C:chromosome, centromeric region"/>
    <property type="evidence" value="ECO:0007669"/>
    <property type="project" value="UniProtKB-SubCell"/>
</dbReference>
<evidence type="ECO:0000256" key="4">
    <source>
        <dbReference type="ARBA" id="ARBA00022454"/>
    </source>
</evidence>
<keyword evidence="4" id="KW-0158">Chromosome</keyword>
<dbReference type="EMBL" id="BLJY01000007">
    <property type="protein sequence ID" value="GFF17842.1"/>
    <property type="molecule type" value="Genomic_DNA"/>
</dbReference>
<evidence type="ECO:0000256" key="3">
    <source>
        <dbReference type="ARBA" id="ARBA00005795"/>
    </source>
</evidence>
<dbReference type="GO" id="GO:0000070">
    <property type="term" value="P:mitotic sister chromatid segregation"/>
    <property type="evidence" value="ECO:0007669"/>
    <property type="project" value="TreeGrafter"/>
</dbReference>
<sequence>MYQIPIEKIQRFAERRGKVEEAYDDQPISSAAIQAYNRKLDDTLRELQEQVKRQEDDLRTLRTANAVDFSKIHTDPWARVSEIRRAKKAYDSLLNAETNLPDPSSPLPSLIAAEETSRLVKESKAYVSMTAESLSANRERLKVEEANLRDAQAIRDGLQKRIQKIRVEQSSKVEKTPSQLARDFVEEQEEKKEDLDKATNDLKKTLHAFVDRTLASMLAAEDSGGPTVGDADEISDAVLERGYTSHGKPKKPKSVETNNDSTQLRIDELVPRRSAPGGSQTVNRNNKRETAAAEMHGLLDALLEAGSSYIDLPRESASSRFLVRAKVAQFHPHNAKRLRLIDFGRSLDD</sequence>
<comment type="similarity">
    <text evidence="3">Belongs to the CENP-K/MCM22 family.</text>
</comment>
<keyword evidence="7" id="KW-0137">Centromere</keyword>
<dbReference type="AlphaFoldDB" id="A0A5M3Z8I1"/>
<dbReference type="OrthoDB" id="9445768at2759"/>
<protein>
    <submittedName>
        <fullName evidence="8">Uncharacterized protein</fullName>
    </submittedName>
</protein>
<evidence type="ECO:0000313" key="8">
    <source>
        <dbReference type="EMBL" id="GFF17842.1"/>
    </source>
</evidence>
<dbReference type="GO" id="GO:0005634">
    <property type="term" value="C:nucleus"/>
    <property type="evidence" value="ECO:0007669"/>
    <property type="project" value="UniProtKB-SubCell"/>
</dbReference>
<organism evidence="8 9">
    <name type="scientific">Aspergillus terreus</name>
    <dbReference type="NCBI Taxonomy" id="33178"/>
    <lineage>
        <taxon>Eukaryota</taxon>
        <taxon>Fungi</taxon>
        <taxon>Dikarya</taxon>
        <taxon>Ascomycota</taxon>
        <taxon>Pezizomycotina</taxon>
        <taxon>Eurotiomycetes</taxon>
        <taxon>Eurotiomycetidae</taxon>
        <taxon>Eurotiales</taxon>
        <taxon>Aspergillaceae</taxon>
        <taxon>Aspergillus</taxon>
        <taxon>Aspergillus subgen. Circumdati</taxon>
    </lineage>
</organism>
<dbReference type="Proteomes" id="UP000452235">
    <property type="component" value="Unassembled WGS sequence"/>
</dbReference>